<dbReference type="Proteomes" id="UP000617426">
    <property type="component" value="Unassembled WGS sequence"/>
</dbReference>
<accession>A0A923E0K0</accession>
<evidence type="ECO:0000313" key="3">
    <source>
        <dbReference type="Proteomes" id="UP000617426"/>
    </source>
</evidence>
<dbReference type="RefSeq" id="WP_184451371.1">
    <property type="nucleotide sequence ID" value="NZ_JACHMK010000001.1"/>
</dbReference>
<gene>
    <name evidence="2" type="ORF">HD592_000249</name>
</gene>
<proteinExistence type="predicted"/>
<feature type="chain" id="PRO_5038415957" evidence="1">
    <location>
        <begin position="22"/>
        <end position="141"/>
    </location>
</feature>
<dbReference type="PROSITE" id="PS51257">
    <property type="entry name" value="PROKAR_LIPOPROTEIN"/>
    <property type="match status" value="1"/>
</dbReference>
<feature type="signal peptide" evidence="1">
    <location>
        <begin position="1"/>
        <end position="21"/>
    </location>
</feature>
<reference evidence="2" key="1">
    <citation type="submission" date="2020-08" db="EMBL/GenBank/DDBJ databases">
        <title>Sequencing the genomes of 1000 actinobacteria strains.</title>
        <authorList>
            <person name="Klenk H.-P."/>
        </authorList>
    </citation>
    <scope>NUCLEOTIDE SEQUENCE</scope>
    <source>
        <strain evidence="2">DSM 10695</strain>
    </source>
</reference>
<evidence type="ECO:0000256" key="1">
    <source>
        <dbReference type="SAM" id="SignalP"/>
    </source>
</evidence>
<organism evidence="2 3">
    <name type="scientific">Schaalia hyovaginalis</name>
    <dbReference type="NCBI Taxonomy" id="29316"/>
    <lineage>
        <taxon>Bacteria</taxon>
        <taxon>Bacillati</taxon>
        <taxon>Actinomycetota</taxon>
        <taxon>Actinomycetes</taxon>
        <taxon>Actinomycetales</taxon>
        <taxon>Actinomycetaceae</taxon>
        <taxon>Schaalia</taxon>
    </lineage>
</organism>
<evidence type="ECO:0000313" key="2">
    <source>
        <dbReference type="EMBL" id="MBB6333684.1"/>
    </source>
</evidence>
<keyword evidence="1" id="KW-0732">Signal</keyword>
<keyword evidence="3" id="KW-1185">Reference proteome</keyword>
<protein>
    <submittedName>
        <fullName evidence="2">Glucose/arabinose dehydrogenase</fullName>
    </submittedName>
</protein>
<dbReference type="EMBL" id="JACHMK010000001">
    <property type="protein sequence ID" value="MBB6333684.1"/>
    <property type="molecule type" value="Genomic_DNA"/>
</dbReference>
<sequence length="141" mass="14224">MIKRSFTSVLSVAAIAALALAGCSSKTANDAEQSAAAAAESAVAAANAAQSEQLTITKTPESIDGGQVMLPIKRNLLFTVKADAEKWTASIADPSIAEFIAGDAATPPTIHPLAEGETTVDLTGPDGTTISFALIVTPGAR</sequence>
<dbReference type="AlphaFoldDB" id="A0A923E0K0"/>
<name>A0A923E0K0_9ACTO</name>
<comment type="caution">
    <text evidence="2">The sequence shown here is derived from an EMBL/GenBank/DDBJ whole genome shotgun (WGS) entry which is preliminary data.</text>
</comment>